<evidence type="ECO:0000313" key="2">
    <source>
        <dbReference type="Proteomes" id="UP000770661"/>
    </source>
</evidence>
<comment type="caution">
    <text evidence="1">The sequence shown here is derived from an EMBL/GenBank/DDBJ whole genome shotgun (WGS) entry which is preliminary data.</text>
</comment>
<accession>A0A8J4Y5M2</accession>
<dbReference type="AlphaFoldDB" id="A0A8J4Y5M2"/>
<proteinExistence type="predicted"/>
<dbReference type="OrthoDB" id="6753017at2759"/>
<reference evidence="1" key="1">
    <citation type="submission" date="2020-07" db="EMBL/GenBank/DDBJ databases">
        <title>The High-quality genome of the commercially important snow crab, Chionoecetes opilio.</title>
        <authorList>
            <person name="Jeong J.-H."/>
            <person name="Ryu S."/>
        </authorList>
    </citation>
    <scope>NUCLEOTIDE SEQUENCE</scope>
    <source>
        <strain evidence="1">MADBK_172401_WGS</strain>
        <tissue evidence="1">Digestive gland</tissue>
    </source>
</reference>
<organism evidence="1 2">
    <name type="scientific">Chionoecetes opilio</name>
    <name type="common">Atlantic snow crab</name>
    <name type="synonym">Cancer opilio</name>
    <dbReference type="NCBI Taxonomy" id="41210"/>
    <lineage>
        <taxon>Eukaryota</taxon>
        <taxon>Metazoa</taxon>
        <taxon>Ecdysozoa</taxon>
        <taxon>Arthropoda</taxon>
        <taxon>Crustacea</taxon>
        <taxon>Multicrustacea</taxon>
        <taxon>Malacostraca</taxon>
        <taxon>Eumalacostraca</taxon>
        <taxon>Eucarida</taxon>
        <taxon>Decapoda</taxon>
        <taxon>Pleocyemata</taxon>
        <taxon>Brachyura</taxon>
        <taxon>Eubrachyura</taxon>
        <taxon>Majoidea</taxon>
        <taxon>Majidae</taxon>
        <taxon>Chionoecetes</taxon>
    </lineage>
</organism>
<dbReference type="EMBL" id="JACEEZ010018069">
    <property type="protein sequence ID" value="KAG0717191.1"/>
    <property type="molecule type" value="Genomic_DNA"/>
</dbReference>
<protein>
    <submittedName>
        <fullName evidence="1">Uncharacterized protein</fullName>
    </submittedName>
</protein>
<dbReference type="Proteomes" id="UP000770661">
    <property type="component" value="Unassembled WGS sequence"/>
</dbReference>
<gene>
    <name evidence="1" type="ORF">GWK47_054962</name>
</gene>
<sequence>MRYTITCAVLTFVQRNSYTQIPIGRGVFIQKQKLGRPKDQIRHEAFLKVAKYLEGNDEELTTISDLIGKMEDFLVDTGCDAYGFSYMKDKLLNQFGDKIIIADMNGKPNVVTFRGVASSILQAFYRQQKESDPEAEKLRLIKTAADLIKSDIKQVSQIRNIYPTTIDMSTVNAATKFLPESLKLLLEMLFVGKGKDLKICSLGQAIMQATEEMEEDHGRDEVTC</sequence>
<name>A0A8J4Y5M2_CHIOP</name>
<keyword evidence="2" id="KW-1185">Reference proteome</keyword>
<evidence type="ECO:0000313" key="1">
    <source>
        <dbReference type="EMBL" id="KAG0717191.1"/>
    </source>
</evidence>